<keyword evidence="5" id="KW-1185">Reference proteome</keyword>
<gene>
    <name evidence="4" type="ORF">SAPINGB_P000906</name>
</gene>
<keyword evidence="3" id="KW-1133">Transmembrane helix</keyword>
<evidence type="ECO:0000256" key="2">
    <source>
        <dbReference type="ARBA" id="ARBA00023002"/>
    </source>
</evidence>
<dbReference type="Pfam" id="PF00106">
    <property type="entry name" value="adh_short"/>
    <property type="match status" value="1"/>
</dbReference>
<dbReference type="OrthoDB" id="10253736at2759"/>
<proteinExistence type="inferred from homology"/>
<organism evidence="4 5">
    <name type="scientific">Magnusiomyces paraingens</name>
    <dbReference type="NCBI Taxonomy" id="2606893"/>
    <lineage>
        <taxon>Eukaryota</taxon>
        <taxon>Fungi</taxon>
        <taxon>Dikarya</taxon>
        <taxon>Ascomycota</taxon>
        <taxon>Saccharomycotina</taxon>
        <taxon>Dipodascomycetes</taxon>
        <taxon>Dipodascales</taxon>
        <taxon>Dipodascaceae</taxon>
        <taxon>Magnusiomyces</taxon>
    </lineage>
</organism>
<evidence type="ECO:0000256" key="3">
    <source>
        <dbReference type="SAM" id="Phobius"/>
    </source>
</evidence>
<dbReference type="AlphaFoldDB" id="A0A5E8B966"/>
<keyword evidence="3" id="KW-0812">Transmembrane</keyword>
<evidence type="ECO:0000313" key="4">
    <source>
        <dbReference type="EMBL" id="VVT45818.1"/>
    </source>
</evidence>
<name>A0A5E8B966_9ASCO</name>
<sequence>MTISLDSIVTVLQATVLSPTLCWAPLILRSGLQLAIESYDLGVQKVIQAATYAESSFDKILFTVFLYIQTNILPWSAGWKWYLVFCFVVTACWDILVLDTFLARRRGGHATFLPDPKKDAVVVTGGGLKDGLGRAISKWFQKRGFFVIVLDIQWQDDTEKDELLPKIQFAKCNVAEYEEVAKVFKDDLKSLLPEGILPSILINNAGVTHNKFLIDIDPETVKRTISVNLLAPFWTCKALLSQVFASDTKYRGASIVNVGSVLGTIGCPELTAYCASKGGIRLFHDCLLHEVGEPYYSASDEKPPVNVLLVTPGQLDTSMFKTIDTPSTFIAPLVRANDLAHEIGAAIVTGQTGVLSMPFYTRISWAFWALPSFITEGFRKITKMDDQMQTFGKKRLIGKLN</sequence>
<dbReference type="EMBL" id="CABVLU010000001">
    <property type="protein sequence ID" value="VVT45818.1"/>
    <property type="molecule type" value="Genomic_DNA"/>
</dbReference>
<reference evidence="4 5" key="1">
    <citation type="submission" date="2019-09" db="EMBL/GenBank/DDBJ databases">
        <authorList>
            <person name="Brejova B."/>
        </authorList>
    </citation>
    <scope>NUCLEOTIDE SEQUENCE [LARGE SCALE GENOMIC DNA]</scope>
</reference>
<dbReference type="PANTHER" id="PTHR24322:SF736">
    <property type="entry name" value="RETINOL DEHYDROGENASE 10"/>
    <property type="match status" value="1"/>
</dbReference>
<keyword evidence="2" id="KW-0560">Oxidoreductase</keyword>
<dbReference type="PRINTS" id="PR00081">
    <property type="entry name" value="GDHRDH"/>
</dbReference>
<dbReference type="Gene3D" id="3.40.50.720">
    <property type="entry name" value="NAD(P)-binding Rossmann-like Domain"/>
    <property type="match status" value="1"/>
</dbReference>
<evidence type="ECO:0000256" key="1">
    <source>
        <dbReference type="ARBA" id="ARBA00006484"/>
    </source>
</evidence>
<dbReference type="PANTHER" id="PTHR24322">
    <property type="entry name" value="PKSB"/>
    <property type="match status" value="1"/>
</dbReference>
<dbReference type="InterPro" id="IPR036291">
    <property type="entry name" value="NAD(P)-bd_dom_sf"/>
</dbReference>
<feature type="transmembrane region" description="Helical" evidence="3">
    <location>
        <begin position="81"/>
        <end position="102"/>
    </location>
</feature>
<dbReference type="GO" id="GO:0016616">
    <property type="term" value="F:oxidoreductase activity, acting on the CH-OH group of donors, NAD or NADP as acceptor"/>
    <property type="evidence" value="ECO:0007669"/>
    <property type="project" value="TreeGrafter"/>
</dbReference>
<dbReference type="Proteomes" id="UP000398389">
    <property type="component" value="Unassembled WGS sequence"/>
</dbReference>
<protein>
    <recommendedName>
        <fullName evidence="6">3-ketoacyl-CoA reductase</fullName>
    </recommendedName>
</protein>
<evidence type="ECO:0008006" key="6">
    <source>
        <dbReference type="Google" id="ProtNLM"/>
    </source>
</evidence>
<dbReference type="InterPro" id="IPR002347">
    <property type="entry name" value="SDR_fam"/>
</dbReference>
<accession>A0A5E8B966</accession>
<dbReference type="GeneID" id="43579729"/>
<comment type="similarity">
    <text evidence="1">Belongs to the short-chain dehydrogenases/reductases (SDR) family.</text>
</comment>
<evidence type="ECO:0000313" key="5">
    <source>
        <dbReference type="Proteomes" id="UP000398389"/>
    </source>
</evidence>
<dbReference type="SUPFAM" id="SSF51735">
    <property type="entry name" value="NAD(P)-binding Rossmann-fold domains"/>
    <property type="match status" value="1"/>
</dbReference>
<dbReference type="RefSeq" id="XP_031851520.1">
    <property type="nucleotide sequence ID" value="XM_031995629.1"/>
</dbReference>
<keyword evidence="3" id="KW-0472">Membrane</keyword>